<protein>
    <submittedName>
        <fullName evidence="1">Uncharacterized protein</fullName>
    </submittedName>
</protein>
<organism evidence="1 2">
    <name type="scientific">Sorangium cellulosum</name>
    <name type="common">Polyangium cellulosum</name>
    <dbReference type="NCBI Taxonomy" id="56"/>
    <lineage>
        <taxon>Bacteria</taxon>
        <taxon>Pseudomonadati</taxon>
        <taxon>Myxococcota</taxon>
        <taxon>Polyangia</taxon>
        <taxon>Polyangiales</taxon>
        <taxon>Polyangiaceae</taxon>
        <taxon>Sorangium</taxon>
    </lineage>
</organism>
<sequence length="348" mass="35228">MGLGAAGRRLIRGLPALALLGVGCEVLVDGKLGTVLCSEEGAIGPPACPEGALCSDGACVDTQLERALGAPCGDHDVCGSHDFCLDPARFGGEGPSVCARACCSSSDCDPVRDAVCWIPDGGGSGVCRIGRDVGRPEVGARLSGAACASPGECRSGICDEGVCVDTCCSDTNCAMNGAACRLTTDLVAAGSAWACQRVGPGRGGYLDPCEEDADCSSGLCADVDRDDVDGDDVDGDLRCTIPCCSSDTCPAAPRDAMRNVGCAEVATGDGSTVRACARLLREDSIAAVGVACDTNEECRSGMCVKHPEQTQRFCSDVCCSEASCGDVSLFGCRPPAAGPSWALRCGPK</sequence>
<accession>A0A150T9E2</accession>
<name>A0A150T9E2_SORCE</name>
<reference evidence="1 2" key="1">
    <citation type="submission" date="2014-02" db="EMBL/GenBank/DDBJ databases">
        <title>The small core and large imbalanced accessory genome model reveals a collaborative survival strategy of Sorangium cellulosum strains in nature.</title>
        <authorList>
            <person name="Han K."/>
            <person name="Peng R."/>
            <person name="Blom J."/>
            <person name="Li Y.-Z."/>
        </authorList>
    </citation>
    <scope>NUCLEOTIDE SEQUENCE [LARGE SCALE GENOMIC DNA]</scope>
    <source>
        <strain evidence="1 2">So0149</strain>
    </source>
</reference>
<evidence type="ECO:0000313" key="2">
    <source>
        <dbReference type="Proteomes" id="UP000075515"/>
    </source>
</evidence>
<gene>
    <name evidence="1" type="ORF">BE18_02725</name>
</gene>
<evidence type="ECO:0000313" key="1">
    <source>
        <dbReference type="EMBL" id="KYF92016.1"/>
    </source>
</evidence>
<comment type="caution">
    <text evidence="1">The sequence shown here is derived from an EMBL/GenBank/DDBJ whole genome shotgun (WGS) entry which is preliminary data.</text>
</comment>
<dbReference type="EMBL" id="JEMC01001974">
    <property type="protein sequence ID" value="KYF92016.1"/>
    <property type="molecule type" value="Genomic_DNA"/>
</dbReference>
<proteinExistence type="predicted"/>
<dbReference type="Proteomes" id="UP000075515">
    <property type="component" value="Unassembled WGS sequence"/>
</dbReference>
<dbReference type="AlphaFoldDB" id="A0A150T9E2"/>